<evidence type="ECO:0000256" key="7">
    <source>
        <dbReference type="ARBA" id="ARBA00023136"/>
    </source>
</evidence>
<keyword evidence="3 10" id="KW-0812">Transmembrane</keyword>
<keyword evidence="5 10" id="KW-1133">Transmembrane helix</keyword>
<dbReference type="Pfam" id="PF01370">
    <property type="entry name" value="Epimerase"/>
    <property type="match status" value="1"/>
</dbReference>
<comment type="caution">
    <text evidence="14">The sequence shown here is derived from an EMBL/GenBank/DDBJ whole genome shotgun (WGS) entry which is preliminary data.</text>
</comment>
<evidence type="ECO:0000256" key="9">
    <source>
        <dbReference type="ARBA" id="ARBA00023284"/>
    </source>
</evidence>
<dbReference type="PANTHER" id="PTHR43245">
    <property type="entry name" value="BIFUNCTIONAL POLYMYXIN RESISTANCE PROTEIN ARNA"/>
    <property type="match status" value="1"/>
</dbReference>
<feature type="transmembrane region" description="Helical" evidence="10">
    <location>
        <begin position="415"/>
        <end position="435"/>
    </location>
</feature>
<keyword evidence="15" id="KW-1185">Reference proteome</keyword>
<feature type="transmembrane region" description="Helical" evidence="10">
    <location>
        <begin position="604"/>
        <end position="625"/>
    </location>
</feature>
<evidence type="ECO:0000259" key="13">
    <source>
        <dbReference type="Pfam" id="PF07884"/>
    </source>
</evidence>
<dbReference type="InterPro" id="IPR005530">
    <property type="entry name" value="SPW"/>
</dbReference>
<feature type="transmembrane region" description="Helical" evidence="10">
    <location>
        <begin position="389"/>
        <end position="409"/>
    </location>
</feature>
<feature type="transmembrane region" description="Helical" evidence="10">
    <location>
        <begin position="790"/>
        <end position="810"/>
    </location>
</feature>
<dbReference type="EMBL" id="JACHOB010000004">
    <property type="protein sequence ID" value="MBB4659658.1"/>
    <property type="molecule type" value="Genomic_DNA"/>
</dbReference>
<protein>
    <submittedName>
        <fullName evidence="14">Nucleoside-diphosphate-sugar epimerase/type IV secretory pathway VirB2 component (Pilin)</fullName>
    </submittedName>
</protein>
<evidence type="ECO:0000313" key="15">
    <source>
        <dbReference type="Proteomes" id="UP000563524"/>
    </source>
</evidence>
<dbReference type="InterPro" id="IPR012932">
    <property type="entry name" value="VKOR"/>
</dbReference>
<feature type="transmembrane region" description="Helical" evidence="10">
    <location>
        <begin position="745"/>
        <end position="762"/>
    </location>
</feature>
<accession>A0A840I692</accession>
<evidence type="ECO:0000256" key="3">
    <source>
        <dbReference type="ARBA" id="ARBA00022692"/>
    </source>
</evidence>
<evidence type="ECO:0000256" key="1">
    <source>
        <dbReference type="ARBA" id="ARBA00004141"/>
    </source>
</evidence>
<feature type="domain" description="NAD-dependent epimerase/dehydratase" evidence="11">
    <location>
        <begin position="9"/>
        <end position="239"/>
    </location>
</feature>
<keyword evidence="4" id="KW-0874">Quinone</keyword>
<dbReference type="InterPro" id="IPR038354">
    <property type="entry name" value="VKOR_sf"/>
</dbReference>
<keyword evidence="9" id="KW-0676">Redox-active center</keyword>
<gene>
    <name evidence="14" type="ORF">GGQ59_002195</name>
</gene>
<dbReference type="AlphaFoldDB" id="A0A840I692"/>
<feature type="domain" description="SPW repeat-containing integral membrane" evidence="12">
    <location>
        <begin position="392"/>
        <end position="482"/>
    </location>
</feature>
<evidence type="ECO:0000256" key="8">
    <source>
        <dbReference type="ARBA" id="ARBA00023157"/>
    </source>
</evidence>
<sequence length="822" mass="89323">MADSERPLVIITGGGGDIGSSLVKRLQDRYRVAVLDRHEAPGVAISQTFDLTKKEAVEDALAGIAEKGGDHVAAVIHLAGYFDFTGEHDPKYEAVNEDGTRYLLQALQRFEVERFVYAGTMLVHEAKRPGERIDEDTPLDPGWAYPESKAKTETIIREERGDIPVTLLHLAGLYDEETAVPTLSHQIARIYEKSLKSGFYSGDLSAGQAFLYRDDMMDAFAAVVDRREALPDEHVVLIGEREAVSYERLQNRLGALIHGKDHWGTLSVPKPLAKAAAEAQLKTEPLVPDEIDRGQKPFIRPFMIDLSSDHYALNTDEAERLLGWRAKHFILDELPAMIARLKEDPAGWYERNHITPPRWLQMAEERGAQPDQLRAHADEKATAQHRANLWAPFAVMFAGTWLLSAPAFLGYDSAFLGWSDVLAGLAVIVLGALCLKRRLGVLRWAVALVGIWIMFAPIAVSTPSAAAYLHGTLVGTVVFGLAVALPPPPGLSPLAKETGPAVPPGWSFNPSAWLQRLPVIVLAIVGLHVSRYLTAYQLGHIDGVWEPFFGGAAANPQNGTEEIITSRISEAWPVSDAGVGALTYMLEILTGLVGSTRRWRTMPWLVLLFGIMIVPLGAVSITFIIIQPILIGTWCTLCLIAAAAMLIQIPYSVDELVATCGYLWRKHKAGEPTLRILFTGGTDEGEDETPEDEFARPVGAQVRDVFTGGITLPLTLMVCLAIGIAEMFTRLTLGAAGGLADADHLIGAIVVTVTVTALAESVRAVRFVNIPLGLALMIVPFAYGEDLLGIALRVLAGAALIALSVPRGSIKNRYGGWSKAIV</sequence>
<evidence type="ECO:0000313" key="14">
    <source>
        <dbReference type="EMBL" id="MBB4659658.1"/>
    </source>
</evidence>
<feature type="transmembrane region" description="Helical" evidence="10">
    <location>
        <begin position="442"/>
        <end position="460"/>
    </location>
</feature>
<dbReference type="GO" id="GO:0016020">
    <property type="term" value="C:membrane"/>
    <property type="evidence" value="ECO:0007669"/>
    <property type="project" value="UniProtKB-SubCell"/>
</dbReference>
<evidence type="ECO:0000256" key="10">
    <source>
        <dbReference type="SAM" id="Phobius"/>
    </source>
</evidence>
<dbReference type="Pfam" id="PF07884">
    <property type="entry name" value="VKOR"/>
    <property type="match status" value="1"/>
</dbReference>
<keyword evidence="7 10" id="KW-0472">Membrane</keyword>
<feature type="domain" description="Vitamin K epoxide reductase" evidence="13">
    <location>
        <begin position="518"/>
        <end position="652"/>
    </location>
</feature>
<dbReference type="RefSeq" id="WP_183818462.1">
    <property type="nucleotide sequence ID" value="NZ_JACHOB010000004.1"/>
</dbReference>
<dbReference type="InterPro" id="IPR001509">
    <property type="entry name" value="Epimerase_deHydtase"/>
</dbReference>
<comment type="similarity">
    <text evidence="2">Belongs to the VKOR family.</text>
</comment>
<organism evidence="14 15">
    <name type="scientific">Parvularcula dongshanensis</name>
    <dbReference type="NCBI Taxonomy" id="1173995"/>
    <lineage>
        <taxon>Bacteria</taxon>
        <taxon>Pseudomonadati</taxon>
        <taxon>Pseudomonadota</taxon>
        <taxon>Alphaproteobacteria</taxon>
        <taxon>Parvularculales</taxon>
        <taxon>Parvularculaceae</taxon>
        <taxon>Parvularcula</taxon>
    </lineage>
</organism>
<dbReference type="GO" id="GO:0048038">
    <property type="term" value="F:quinone binding"/>
    <property type="evidence" value="ECO:0007669"/>
    <property type="project" value="UniProtKB-KW"/>
</dbReference>
<evidence type="ECO:0000256" key="2">
    <source>
        <dbReference type="ARBA" id="ARBA00006214"/>
    </source>
</evidence>
<dbReference type="GO" id="GO:0016491">
    <property type="term" value="F:oxidoreductase activity"/>
    <property type="evidence" value="ECO:0007669"/>
    <property type="project" value="UniProtKB-KW"/>
</dbReference>
<dbReference type="Proteomes" id="UP000563524">
    <property type="component" value="Unassembled WGS sequence"/>
</dbReference>
<reference evidence="14 15" key="1">
    <citation type="submission" date="2020-08" db="EMBL/GenBank/DDBJ databases">
        <title>Genomic Encyclopedia of Type Strains, Phase IV (KMG-IV): sequencing the most valuable type-strain genomes for metagenomic binning, comparative biology and taxonomic classification.</title>
        <authorList>
            <person name="Goeker M."/>
        </authorList>
    </citation>
    <scope>NUCLEOTIDE SEQUENCE [LARGE SCALE GENOMIC DNA]</scope>
    <source>
        <strain evidence="14 15">DSM 102850</strain>
    </source>
</reference>
<dbReference type="Gene3D" id="1.20.1440.130">
    <property type="entry name" value="VKOR domain"/>
    <property type="match status" value="1"/>
</dbReference>
<dbReference type="InterPro" id="IPR050177">
    <property type="entry name" value="Lipid_A_modif_metabolic_enz"/>
</dbReference>
<dbReference type="InterPro" id="IPR036291">
    <property type="entry name" value="NAD(P)-bd_dom_sf"/>
</dbReference>
<evidence type="ECO:0000259" key="11">
    <source>
        <dbReference type="Pfam" id="PF01370"/>
    </source>
</evidence>
<evidence type="ECO:0000256" key="5">
    <source>
        <dbReference type="ARBA" id="ARBA00022989"/>
    </source>
</evidence>
<proteinExistence type="inferred from homology"/>
<evidence type="ECO:0000259" key="12">
    <source>
        <dbReference type="Pfam" id="PF03779"/>
    </source>
</evidence>
<feature type="transmembrane region" description="Helical" evidence="10">
    <location>
        <begin position="631"/>
        <end position="649"/>
    </location>
</feature>
<dbReference type="SUPFAM" id="SSF51735">
    <property type="entry name" value="NAD(P)-binding Rossmann-fold domains"/>
    <property type="match status" value="1"/>
</dbReference>
<feature type="transmembrane region" description="Helical" evidence="10">
    <location>
        <begin position="705"/>
        <end position="725"/>
    </location>
</feature>
<dbReference type="CDD" id="cd12919">
    <property type="entry name" value="VKOR_2"/>
    <property type="match status" value="1"/>
</dbReference>
<keyword evidence="8" id="KW-1015">Disulfide bond</keyword>
<evidence type="ECO:0000256" key="6">
    <source>
        <dbReference type="ARBA" id="ARBA00023002"/>
    </source>
</evidence>
<comment type="subcellular location">
    <subcellularLocation>
        <location evidence="1">Membrane</location>
        <topology evidence="1">Multi-pass membrane protein</topology>
    </subcellularLocation>
</comment>
<dbReference type="Gene3D" id="3.40.50.720">
    <property type="entry name" value="NAD(P)-binding Rossmann-like Domain"/>
    <property type="match status" value="1"/>
</dbReference>
<keyword evidence="6" id="KW-0560">Oxidoreductase</keyword>
<name>A0A840I692_9PROT</name>
<feature type="transmembrane region" description="Helical" evidence="10">
    <location>
        <begin position="767"/>
        <end position="784"/>
    </location>
</feature>
<dbReference type="Pfam" id="PF03779">
    <property type="entry name" value="SPW"/>
    <property type="match status" value="1"/>
</dbReference>
<evidence type="ECO:0000256" key="4">
    <source>
        <dbReference type="ARBA" id="ARBA00022719"/>
    </source>
</evidence>